<keyword evidence="6" id="KW-0547">Nucleotide-binding</keyword>
<dbReference type="SUPFAM" id="SSF81891">
    <property type="entry name" value="Poly A polymerase C-terminal region-like"/>
    <property type="match status" value="1"/>
</dbReference>
<keyword evidence="14" id="KW-1185">Reference proteome</keyword>
<keyword evidence="9" id="KW-0460">Magnesium</keyword>
<dbReference type="Gene3D" id="1.10.3090.10">
    <property type="entry name" value="cca-adding enzyme, domain 2"/>
    <property type="match status" value="1"/>
</dbReference>
<comment type="cofactor">
    <cofactor evidence="1">
        <name>Mg(2+)</name>
        <dbReference type="ChEBI" id="CHEBI:18420"/>
    </cofactor>
</comment>
<keyword evidence="3" id="KW-0819">tRNA processing</keyword>
<keyword evidence="2 11" id="KW-0808">Transferase</keyword>
<dbReference type="InterPro" id="IPR006675">
    <property type="entry name" value="HDIG_dom"/>
</dbReference>
<dbReference type="InterPro" id="IPR043519">
    <property type="entry name" value="NT_sf"/>
</dbReference>
<dbReference type="CDD" id="cd05398">
    <property type="entry name" value="NT_ClassII-CCAase"/>
    <property type="match status" value="1"/>
</dbReference>
<dbReference type="Pfam" id="PF13735">
    <property type="entry name" value="tRNA_NucTran2_2"/>
    <property type="match status" value="1"/>
</dbReference>
<dbReference type="Gene3D" id="3.30.460.10">
    <property type="entry name" value="Beta Polymerase, domain 2"/>
    <property type="match status" value="1"/>
</dbReference>
<dbReference type="InterPro" id="IPR050124">
    <property type="entry name" value="tRNA_CCA-adding_enzyme"/>
</dbReference>
<dbReference type="GO" id="GO:0016779">
    <property type="term" value="F:nucleotidyltransferase activity"/>
    <property type="evidence" value="ECO:0007669"/>
    <property type="project" value="UniProtKB-KW"/>
</dbReference>
<evidence type="ECO:0000256" key="6">
    <source>
        <dbReference type="ARBA" id="ARBA00022741"/>
    </source>
</evidence>
<dbReference type="Pfam" id="PF12627">
    <property type="entry name" value="PolyA_pol_RNAbd"/>
    <property type="match status" value="1"/>
</dbReference>
<accession>A0A7M2YZL2</accession>
<dbReference type="GO" id="GO:0008033">
    <property type="term" value="P:tRNA processing"/>
    <property type="evidence" value="ECO:0007669"/>
    <property type="project" value="UniProtKB-KW"/>
</dbReference>
<dbReference type="EMBL" id="QQZY01000002">
    <property type="protein sequence ID" value="RDI75194.1"/>
    <property type="molecule type" value="Genomic_DNA"/>
</dbReference>
<keyword evidence="7" id="KW-0692">RNA repair</keyword>
<dbReference type="InterPro" id="IPR032810">
    <property type="entry name" value="CCA-adding_enz_C"/>
</dbReference>
<evidence type="ECO:0000256" key="5">
    <source>
        <dbReference type="ARBA" id="ARBA00022723"/>
    </source>
</evidence>
<dbReference type="PANTHER" id="PTHR47545:SF1">
    <property type="entry name" value="MULTIFUNCTIONAL CCA PROTEIN"/>
    <property type="match status" value="1"/>
</dbReference>
<evidence type="ECO:0000256" key="3">
    <source>
        <dbReference type="ARBA" id="ARBA00022694"/>
    </source>
</evidence>
<protein>
    <submittedName>
        <fullName evidence="13">HDIG domain-containing protein</fullName>
    </submittedName>
</protein>
<dbReference type="SMART" id="SM00471">
    <property type="entry name" value="HDc"/>
    <property type="match status" value="1"/>
</dbReference>
<organism evidence="13 14">
    <name type="scientific">Gaiella occulta</name>
    <dbReference type="NCBI Taxonomy" id="1002870"/>
    <lineage>
        <taxon>Bacteria</taxon>
        <taxon>Bacillati</taxon>
        <taxon>Actinomycetota</taxon>
        <taxon>Thermoleophilia</taxon>
        <taxon>Gaiellales</taxon>
        <taxon>Gaiellaceae</taxon>
        <taxon>Gaiella</taxon>
    </lineage>
</organism>
<dbReference type="Pfam" id="PF01743">
    <property type="entry name" value="PolyA_pol"/>
    <property type="match status" value="1"/>
</dbReference>
<evidence type="ECO:0000256" key="9">
    <source>
        <dbReference type="ARBA" id="ARBA00022842"/>
    </source>
</evidence>
<comment type="similarity">
    <text evidence="11">Belongs to the tRNA nucleotidyltransferase/poly(A) polymerase family.</text>
</comment>
<sequence>MPTAVRRYVRSLGLDAYVVGGAVRDELLGVPHADEDFLVPGVDHAGLRAALEPHGRVEEMEVHGQLVGVRLFPRDPDVRALAPAGIELTPPRAERSTGPGHRDFAIVSGADIAIAEDMARRDFTVNAIARRLADGSLVDPFGGLADLARRILRTVSRDSFREDPLRLLRGLRFVSQLGFEPAGETFAQMRMEAAGLEHVSAERIGGGIAADGMGELSKLLLGAQPARALRLARDAGVLERVIPEIRAAFGYRIPSARQPLPLDEHVFAAVQAAADHGAPLEVRLAALLHDLGKPEADAAGTDHAQVGARLAGAALSRLRYPARVRRHVTRVVAGHAFRLDGPVDGRRARRFLAEHGERGARDLVELKAADLAAKSVPERELAALSALCDALERERESPHRLQDLAVDGNDLIAAGIPAGPRLGSILRALLDEVVEDPSRNRRAWLLARAAKESA</sequence>
<evidence type="ECO:0000259" key="12">
    <source>
        <dbReference type="SMART" id="SM00471"/>
    </source>
</evidence>
<keyword evidence="8" id="KW-0067">ATP-binding</keyword>
<gene>
    <name evidence="13" type="ORF">Gocc_0992</name>
</gene>
<dbReference type="RefSeq" id="WP_114795421.1">
    <property type="nucleotide sequence ID" value="NZ_QQZY01000002.1"/>
</dbReference>
<evidence type="ECO:0000256" key="10">
    <source>
        <dbReference type="ARBA" id="ARBA00022884"/>
    </source>
</evidence>
<dbReference type="GO" id="GO:0046872">
    <property type="term" value="F:metal ion binding"/>
    <property type="evidence" value="ECO:0007669"/>
    <property type="project" value="UniProtKB-KW"/>
</dbReference>
<dbReference type="SUPFAM" id="SSF81301">
    <property type="entry name" value="Nucleotidyltransferase"/>
    <property type="match status" value="1"/>
</dbReference>
<dbReference type="InterPro" id="IPR032828">
    <property type="entry name" value="PolyA_RNA-bd"/>
</dbReference>
<dbReference type="InterPro" id="IPR002646">
    <property type="entry name" value="PolA_pol_head_dom"/>
</dbReference>
<dbReference type="PANTHER" id="PTHR47545">
    <property type="entry name" value="MULTIFUNCTIONAL CCA PROTEIN"/>
    <property type="match status" value="1"/>
</dbReference>
<comment type="caution">
    <text evidence="13">The sequence shown here is derived from an EMBL/GenBank/DDBJ whole genome shotgun (WGS) entry which is preliminary data.</text>
</comment>
<evidence type="ECO:0000256" key="8">
    <source>
        <dbReference type="ARBA" id="ARBA00022840"/>
    </source>
</evidence>
<keyword evidence="5" id="KW-0479">Metal-binding</keyword>
<evidence type="ECO:0000256" key="1">
    <source>
        <dbReference type="ARBA" id="ARBA00001946"/>
    </source>
</evidence>
<dbReference type="OrthoDB" id="9805698at2"/>
<dbReference type="AlphaFoldDB" id="A0A7M2YZL2"/>
<evidence type="ECO:0000256" key="2">
    <source>
        <dbReference type="ARBA" id="ARBA00022679"/>
    </source>
</evidence>
<evidence type="ECO:0000313" key="14">
    <source>
        <dbReference type="Proteomes" id="UP000254134"/>
    </source>
</evidence>
<name>A0A7M2YZL2_9ACTN</name>
<keyword evidence="10 11" id="KW-0694">RNA-binding</keyword>
<feature type="domain" description="HD/PDEase" evidence="12">
    <location>
        <begin position="258"/>
        <end position="403"/>
    </location>
</feature>
<dbReference type="GO" id="GO:0042245">
    <property type="term" value="P:RNA repair"/>
    <property type="evidence" value="ECO:0007669"/>
    <property type="project" value="UniProtKB-KW"/>
</dbReference>
<evidence type="ECO:0000256" key="4">
    <source>
        <dbReference type="ARBA" id="ARBA00022695"/>
    </source>
</evidence>
<reference evidence="13 14" key="1">
    <citation type="submission" date="2018-07" db="EMBL/GenBank/DDBJ databases">
        <title>High-quality-draft genome sequence of Gaiella occulta.</title>
        <authorList>
            <person name="Severino R."/>
            <person name="Froufe H.J.C."/>
            <person name="Rainey F.A."/>
            <person name="Barroso C."/>
            <person name="Albuquerque L."/>
            <person name="Lobo-Da-Cunha A."/>
            <person name="Da Costa M.S."/>
            <person name="Egas C."/>
        </authorList>
    </citation>
    <scope>NUCLEOTIDE SEQUENCE [LARGE SCALE GENOMIC DNA]</scope>
    <source>
        <strain evidence="13 14">F2-233</strain>
    </source>
</reference>
<evidence type="ECO:0000313" key="13">
    <source>
        <dbReference type="EMBL" id="RDI75194.1"/>
    </source>
</evidence>
<dbReference type="Gene3D" id="1.10.246.80">
    <property type="match status" value="1"/>
</dbReference>
<dbReference type="GO" id="GO:0003723">
    <property type="term" value="F:RNA binding"/>
    <property type="evidence" value="ECO:0007669"/>
    <property type="project" value="UniProtKB-KW"/>
</dbReference>
<dbReference type="NCBIfam" id="TIGR00277">
    <property type="entry name" value="HDIG"/>
    <property type="match status" value="1"/>
</dbReference>
<dbReference type="Proteomes" id="UP000254134">
    <property type="component" value="Unassembled WGS sequence"/>
</dbReference>
<evidence type="ECO:0000256" key="11">
    <source>
        <dbReference type="RuleBase" id="RU003953"/>
    </source>
</evidence>
<proteinExistence type="inferred from homology"/>
<dbReference type="GO" id="GO:0005524">
    <property type="term" value="F:ATP binding"/>
    <property type="evidence" value="ECO:0007669"/>
    <property type="project" value="UniProtKB-KW"/>
</dbReference>
<dbReference type="InterPro" id="IPR003607">
    <property type="entry name" value="HD/PDEase_dom"/>
</dbReference>
<reference evidence="14" key="2">
    <citation type="journal article" date="2019" name="MicrobiologyOpen">
        <title>High-quality draft genome sequence of Gaiella occulta isolated from a 150 meter deep mineral water borehole and comparison with the genome sequences of other deep-branching lineages of the phylum Actinobacteria.</title>
        <authorList>
            <person name="Severino R."/>
            <person name="Froufe H.J.C."/>
            <person name="Barroso C."/>
            <person name="Albuquerque L."/>
            <person name="Lobo-da-Cunha A."/>
            <person name="da Costa M.S."/>
            <person name="Egas C."/>
        </authorList>
    </citation>
    <scope>NUCLEOTIDE SEQUENCE [LARGE SCALE GENOMIC DNA]</scope>
    <source>
        <strain evidence="14">F2-233</strain>
    </source>
</reference>
<keyword evidence="4" id="KW-0548">Nucleotidyltransferase</keyword>
<evidence type="ECO:0000256" key="7">
    <source>
        <dbReference type="ARBA" id="ARBA00022800"/>
    </source>
</evidence>